<proteinExistence type="predicted"/>
<sequence length="127" mass="14858">MGKEKMKETYEKGKRKVHEFKVGDNVWLAAKDINIHQASRKLGSRQLGPFEVLKRIGDLDYHLKLPPAIKVHNVFHVNRLSLWKGNKVNRQRVPPPEAVEVEGERQHLVEEVLDSQVYRKKLQYLVK</sequence>
<dbReference type="Proteomes" id="UP000054988">
    <property type="component" value="Unassembled WGS sequence"/>
</dbReference>
<reference evidence="2 3" key="1">
    <citation type="submission" date="2015-12" db="EMBL/GenBank/DDBJ databases">
        <title>Draft genome sequence of Moniliophthora roreri, the causal agent of frosty pod rot of cacao.</title>
        <authorList>
            <person name="Aime M.C."/>
            <person name="Diaz-Valderrama J.R."/>
            <person name="Kijpornyongpan T."/>
            <person name="Phillips-Mora W."/>
        </authorList>
    </citation>
    <scope>NUCLEOTIDE SEQUENCE [LARGE SCALE GENOMIC DNA]</scope>
    <source>
        <strain evidence="2 3">MCA 2952</strain>
    </source>
</reference>
<evidence type="ECO:0000259" key="1">
    <source>
        <dbReference type="Pfam" id="PF24626"/>
    </source>
</evidence>
<accession>A0A0W0EWK0</accession>
<dbReference type="InterPro" id="IPR056924">
    <property type="entry name" value="SH3_Tf2-1"/>
</dbReference>
<name>A0A0W0EWK0_MONRR</name>
<dbReference type="AlphaFoldDB" id="A0A0W0EWK0"/>
<gene>
    <name evidence="2" type="ORF">WG66_18959</name>
</gene>
<comment type="caution">
    <text evidence="2">The sequence shown here is derived from an EMBL/GenBank/DDBJ whole genome shotgun (WGS) entry which is preliminary data.</text>
</comment>
<evidence type="ECO:0000313" key="2">
    <source>
        <dbReference type="EMBL" id="KTB28462.1"/>
    </source>
</evidence>
<dbReference type="Pfam" id="PF24626">
    <property type="entry name" value="SH3_Tf2-1"/>
    <property type="match status" value="1"/>
</dbReference>
<dbReference type="PANTHER" id="PTHR46148:SF52">
    <property type="entry name" value="OS04G0603800 PROTEIN"/>
    <property type="match status" value="1"/>
</dbReference>
<organism evidence="2 3">
    <name type="scientific">Moniliophthora roreri</name>
    <name type="common">Frosty pod rot fungus</name>
    <name type="synonym">Monilia roreri</name>
    <dbReference type="NCBI Taxonomy" id="221103"/>
    <lineage>
        <taxon>Eukaryota</taxon>
        <taxon>Fungi</taxon>
        <taxon>Dikarya</taxon>
        <taxon>Basidiomycota</taxon>
        <taxon>Agaricomycotina</taxon>
        <taxon>Agaricomycetes</taxon>
        <taxon>Agaricomycetidae</taxon>
        <taxon>Agaricales</taxon>
        <taxon>Marasmiineae</taxon>
        <taxon>Marasmiaceae</taxon>
        <taxon>Moniliophthora</taxon>
    </lineage>
</organism>
<dbReference type="PANTHER" id="PTHR46148">
    <property type="entry name" value="CHROMO DOMAIN-CONTAINING PROTEIN"/>
    <property type="match status" value="1"/>
</dbReference>
<dbReference type="SUPFAM" id="SSF54160">
    <property type="entry name" value="Chromo domain-like"/>
    <property type="match status" value="1"/>
</dbReference>
<dbReference type="InterPro" id="IPR016197">
    <property type="entry name" value="Chromo-like_dom_sf"/>
</dbReference>
<feature type="domain" description="Tf2-1-like SH3-like" evidence="1">
    <location>
        <begin position="23"/>
        <end position="81"/>
    </location>
</feature>
<evidence type="ECO:0000313" key="3">
    <source>
        <dbReference type="Proteomes" id="UP000054988"/>
    </source>
</evidence>
<protein>
    <recommendedName>
        <fullName evidence="1">Tf2-1-like SH3-like domain-containing protein</fullName>
    </recommendedName>
</protein>
<dbReference type="EMBL" id="LATX01002474">
    <property type="protein sequence ID" value="KTB28462.1"/>
    <property type="molecule type" value="Genomic_DNA"/>
</dbReference>